<gene>
    <name evidence="2" type="ORF">OIDMADRAFT_36493</name>
</gene>
<feature type="region of interest" description="Disordered" evidence="1">
    <location>
        <begin position="1"/>
        <end position="21"/>
    </location>
</feature>
<evidence type="ECO:0000256" key="1">
    <source>
        <dbReference type="SAM" id="MobiDB-lite"/>
    </source>
</evidence>
<feature type="compositionally biased region" description="Low complexity" evidence="1">
    <location>
        <begin position="8"/>
        <end position="21"/>
    </location>
</feature>
<organism evidence="2 3">
    <name type="scientific">Oidiodendron maius (strain Zn)</name>
    <dbReference type="NCBI Taxonomy" id="913774"/>
    <lineage>
        <taxon>Eukaryota</taxon>
        <taxon>Fungi</taxon>
        <taxon>Dikarya</taxon>
        <taxon>Ascomycota</taxon>
        <taxon>Pezizomycotina</taxon>
        <taxon>Leotiomycetes</taxon>
        <taxon>Leotiomycetes incertae sedis</taxon>
        <taxon>Myxotrichaceae</taxon>
        <taxon>Oidiodendron</taxon>
    </lineage>
</organism>
<proteinExistence type="predicted"/>
<reference evidence="2 3" key="1">
    <citation type="submission" date="2014-04" db="EMBL/GenBank/DDBJ databases">
        <authorList>
            <consortium name="DOE Joint Genome Institute"/>
            <person name="Kuo A."/>
            <person name="Martino E."/>
            <person name="Perotto S."/>
            <person name="Kohler A."/>
            <person name="Nagy L.G."/>
            <person name="Floudas D."/>
            <person name="Copeland A."/>
            <person name="Barry K.W."/>
            <person name="Cichocki N."/>
            <person name="Veneault-Fourrey C."/>
            <person name="LaButti K."/>
            <person name="Lindquist E.A."/>
            <person name="Lipzen A."/>
            <person name="Lundell T."/>
            <person name="Morin E."/>
            <person name="Murat C."/>
            <person name="Sun H."/>
            <person name="Tunlid A."/>
            <person name="Henrissat B."/>
            <person name="Grigoriev I.V."/>
            <person name="Hibbett D.S."/>
            <person name="Martin F."/>
            <person name="Nordberg H.P."/>
            <person name="Cantor M.N."/>
            <person name="Hua S.X."/>
        </authorList>
    </citation>
    <scope>NUCLEOTIDE SEQUENCE [LARGE SCALE GENOMIC DNA]</scope>
    <source>
        <strain evidence="2 3">Zn</strain>
    </source>
</reference>
<protein>
    <submittedName>
        <fullName evidence="2">Uncharacterized protein</fullName>
    </submittedName>
</protein>
<sequence>MRQTEAYLSSSSSSQLPQSLSSSEQSRVSLVETALLDSTNQAQVLQRIPKGMIQDADDGKLRNMWKGILTVKREQDISSALDEIERQKASLIIWLGLSNSQQFYQLHGTFDDICERLKDSDQRIVDFGQTFRDEFGNLSTGVGDHSSTNTSRFEELRSLSISNTN</sequence>
<evidence type="ECO:0000313" key="3">
    <source>
        <dbReference type="Proteomes" id="UP000054321"/>
    </source>
</evidence>
<dbReference type="InParanoid" id="A0A0C3C171"/>
<dbReference type="Proteomes" id="UP000054321">
    <property type="component" value="Unassembled WGS sequence"/>
</dbReference>
<evidence type="ECO:0000313" key="2">
    <source>
        <dbReference type="EMBL" id="KIM92583.1"/>
    </source>
</evidence>
<keyword evidence="3" id="KW-1185">Reference proteome</keyword>
<dbReference type="EMBL" id="KN832916">
    <property type="protein sequence ID" value="KIM92583.1"/>
    <property type="molecule type" value="Genomic_DNA"/>
</dbReference>
<name>A0A0C3C171_OIDMZ</name>
<reference evidence="3" key="2">
    <citation type="submission" date="2015-01" db="EMBL/GenBank/DDBJ databases">
        <title>Evolutionary Origins and Diversification of the Mycorrhizal Mutualists.</title>
        <authorList>
            <consortium name="DOE Joint Genome Institute"/>
            <consortium name="Mycorrhizal Genomics Consortium"/>
            <person name="Kohler A."/>
            <person name="Kuo A."/>
            <person name="Nagy L.G."/>
            <person name="Floudas D."/>
            <person name="Copeland A."/>
            <person name="Barry K.W."/>
            <person name="Cichocki N."/>
            <person name="Veneault-Fourrey C."/>
            <person name="LaButti K."/>
            <person name="Lindquist E.A."/>
            <person name="Lipzen A."/>
            <person name="Lundell T."/>
            <person name="Morin E."/>
            <person name="Murat C."/>
            <person name="Riley R."/>
            <person name="Ohm R."/>
            <person name="Sun H."/>
            <person name="Tunlid A."/>
            <person name="Henrissat B."/>
            <person name="Grigoriev I.V."/>
            <person name="Hibbett D.S."/>
            <person name="Martin F."/>
        </authorList>
    </citation>
    <scope>NUCLEOTIDE SEQUENCE [LARGE SCALE GENOMIC DNA]</scope>
    <source>
        <strain evidence="3">Zn</strain>
    </source>
</reference>
<dbReference type="OrthoDB" id="5422117at2759"/>
<accession>A0A0C3C171</accession>
<dbReference type="HOGENOM" id="CLU_1611295_0_0_1"/>
<dbReference type="AlphaFoldDB" id="A0A0C3C171"/>